<evidence type="ECO:0000313" key="3">
    <source>
        <dbReference type="Proteomes" id="UP000321436"/>
    </source>
</evidence>
<gene>
    <name evidence="2" type="ORF">CCY01nite_02770</name>
</gene>
<proteinExistence type="predicted"/>
<accession>A0A512RE87</accession>
<evidence type="ECO:0000259" key="1">
    <source>
        <dbReference type="Pfam" id="PF16409"/>
    </source>
</evidence>
<dbReference type="Pfam" id="PF16409">
    <property type="entry name" value="DUF5017"/>
    <property type="match status" value="1"/>
</dbReference>
<reference evidence="2 3" key="1">
    <citation type="submission" date="2019-07" db="EMBL/GenBank/DDBJ databases">
        <title>Whole genome shotgun sequence of Chitinophaga cymbidii NBRC 109752.</title>
        <authorList>
            <person name="Hosoyama A."/>
            <person name="Uohara A."/>
            <person name="Ohji S."/>
            <person name="Ichikawa N."/>
        </authorList>
    </citation>
    <scope>NUCLEOTIDE SEQUENCE [LARGE SCALE GENOMIC DNA]</scope>
    <source>
        <strain evidence="2 3">NBRC 109752</strain>
    </source>
</reference>
<dbReference type="Proteomes" id="UP000321436">
    <property type="component" value="Unassembled WGS sequence"/>
</dbReference>
<name>A0A512RE87_9BACT</name>
<protein>
    <recommendedName>
        <fullName evidence="1">DUF5017 domain-containing protein</fullName>
    </recommendedName>
</protein>
<dbReference type="InterPro" id="IPR032185">
    <property type="entry name" value="DUF5017"/>
</dbReference>
<comment type="caution">
    <text evidence="2">The sequence shown here is derived from an EMBL/GenBank/DDBJ whole genome shotgun (WGS) entry which is preliminary data.</text>
</comment>
<organism evidence="2 3">
    <name type="scientific">Chitinophaga cymbidii</name>
    <dbReference type="NCBI Taxonomy" id="1096750"/>
    <lineage>
        <taxon>Bacteria</taxon>
        <taxon>Pseudomonadati</taxon>
        <taxon>Bacteroidota</taxon>
        <taxon>Chitinophagia</taxon>
        <taxon>Chitinophagales</taxon>
        <taxon>Chitinophagaceae</taxon>
        <taxon>Chitinophaga</taxon>
    </lineage>
</organism>
<dbReference type="AlphaFoldDB" id="A0A512RE87"/>
<keyword evidence="3" id="KW-1185">Reference proteome</keyword>
<evidence type="ECO:0000313" key="2">
    <source>
        <dbReference type="EMBL" id="GEP94017.1"/>
    </source>
</evidence>
<dbReference type="EMBL" id="BKAU01000001">
    <property type="protein sequence ID" value="GEP94017.1"/>
    <property type="molecule type" value="Genomic_DNA"/>
</dbReference>
<sequence>MAFITACSTKDVPEPEFAVTPRSENYALGDSSFFYFTGNPYYITFYSGEQGAEYRYRNRITAAGTPQLEFTSYRQGGNQDNSLQLMISTDFPGIYDSASVYSENTHWTDITDRATLSTGSNNTKSGVVDLSDFLNDGKPVYIAYKYTGQNTNVAQRTWTIPLFTVTNVLEEDDRKMPVAASVADAAWAVVKIKNANVQWKISATNLKVTGGAAGSEEAESWVITKALVLNKATPDKGKPIKNMAANALASHYYIYANPGTYTATFEVSNTTVYESKTSVKEVPVTITP</sequence>
<feature type="domain" description="DUF5017" evidence="1">
    <location>
        <begin position="6"/>
        <end position="187"/>
    </location>
</feature>